<dbReference type="AlphaFoldDB" id="A0A2P2P0M5"/>
<name>A0A2P2P0M5_RHIMU</name>
<accession>A0A2P2P0M5</accession>
<dbReference type="EMBL" id="GGEC01067801">
    <property type="protein sequence ID" value="MBX48285.1"/>
    <property type="molecule type" value="Transcribed_RNA"/>
</dbReference>
<evidence type="ECO:0000313" key="1">
    <source>
        <dbReference type="EMBL" id="MBX48285.1"/>
    </source>
</evidence>
<organism evidence="1">
    <name type="scientific">Rhizophora mucronata</name>
    <name type="common">Asiatic mangrove</name>
    <dbReference type="NCBI Taxonomy" id="61149"/>
    <lineage>
        <taxon>Eukaryota</taxon>
        <taxon>Viridiplantae</taxon>
        <taxon>Streptophyta</taxon>
        <taxon>Embryophyta</taxon>
        <taxon>Tracheophyta</taxon>
        <taxon>Spermatophyta</taxon>
        <taxon>Magnoliopsida</taxon>
        <taxon>eudicotyledons</taxon>
        <taxon>Gunneridae</taxon>
        <taxon>Pentapetalae</taxon>
        <taxon>rosids</taxon>
        <taxon>fabids</taxon>
        <taxon>Malpighiales</taxon>
        <taxon>Rhizophoraceae</taxon>
        <taxon>Rhizophora</taxon>
    </lineage>
</organism>
<reference evidence="1" key="1">
    <citation type="submission" date="2018-02" db="EMBL/GenBank/DDBJ databases">
        <title>Rhizophora mucronata_Transcriptome.</title>
        <authorList>
            <person name="Meera S.P."/>
            <person name="Sreeshan A."/>
            <person name="Augustine A."/>
        </authorList>
    </citation>
    <scope>NUCLEOTIDE SEQUENCE</scope>
    <source>
        <tissue evidence="1">Leaf</tissue>
    </source>
</reference>
<sequence length="34" mass="4035">MERESRNKKKQHNGSESWDLGCARENCKRTWRGG</sequence>
<protein>
    <submittedName>
        <fullName evidence="1">Uncharacterized protein</fullName>
    </submittedName>
</protein>
<proteinExistence type="predicted"/>